<dbReference type="Gene3D" id="3.30.450.40">
    <property type="match status" value="1"/>
</dbReference>
<dbReference type="InterPro" id="IPR029016">
    <property type="entry name" value="GAF-like_dom_sf"/>
</dbReference>
<feature type="domain" description="ANTAR" evidence="5">
    <location>
        <begin position="229"/>
        <end position="290"/>
    </location>
</feature>
<dbReference type="InterPro" id="IPR036388">
    <property type="entry name" value="WH-like_DNA-bd_sf"/>
</dbReference>
<reference evidence="7" key="1">
    <citation type="journal article" date="2019" name="Int. J. Syst. Evol. Microbiol.">
        <title>The Global Catalogue of Microorganisms (GCM) 10K type strain sequencing project: providing services to taxonomists for standard genome sequencing and annotation.</title>
        <authorList>
            <consortium name="The Broad Institute Genomics Platform"/>
            <consortium name="The Broad Institute Genome Sequencing Center for Infectious Disease"/>
            <person name="Wu L."/>
            <person name="Ma J."/>
        </authorList>
    </citation>
    <scope>NUCLEOTIDE SEQUENCE [LARGE SCALE GENOMIC DNA]</scope>
    <source>
        <strain evidence="7">JCM 18123</strain>
    </source>
</reference>
<organism evidence="6 7">
    <name type="scientific">Streptomonospora halophila</name>
    <dbReference type="NCBI Taxonomy" id="427369"/>
    <lineage>
        <taxon>Bacteria</taxon>
        <taxon>Bacillati</taxon>
        <taxon>Actinomycetota</taxon>
        <taxon>Actinomycetes</taxon>
        <taxon>Streptosporangiales</taxon>
        <taxon>Nocardiopsidaceae</taxon>
        <taxon>Streptomonospora</taxon>
    </lineage>
</organism>
<keyword evidence="1" id="KW-0808">Transferase</keyword>
<dbReference type="Pfam" id="PF03861">
    <property type="entry name" value="ANTAR"/>
    <property type="match status" value="1"/>
</dbReference>
<evidence type="ECO:0000313" key="6">
    <source>
        <dbReference type="EMBL" id="GAA4952974.1"/>
    </source>
</evidence>
<dbReference type="PROSITE" id="PS50921">
    <property type="entry name" value="ANTAR"/>
    <property type="match status" value="1"/>
</dbReference>
<dbReference type="InterPro" id="IPR003018">
    <property type="entry name" value="GAF"/>
</dbReference>
<dbReference type="SMART" id="SM01012">
    <property type="entry name" value="ANTAR"/>
    <property type="match status" value="1"/>
</dbReference>
<gene>
    <name evidence="6" type="ORF">GCM10023224_42220</name>
</gene>
<sequence>MIDPDGAESVAADPIEGAAADAVEGAAADAVEEAAADAVEEAAADAVDGAAADSVEAETVAAAAAAAAPGREGQDVARAFAEFARDLLQHETVQSTLEEITALAVSEVDGCEFAGVSVVEKRKNISTYGATDPVVEQVDAIQYRTGEGPCIEAIWVREVFAVESVAEETRWPKFTAEAAPLGVESMCSFQLFTHDDILGGLNLYSSQPRVFGVDAYEIGQILAAHAAVALANVQTQHNLQRAIRTRQRIGEATGILVERYKVTDRQAFSLLAKASQNLNVKLSVLADELVHTGSFPGGN</sequence>
<dbReference type="InterPro" id="IPR011006">
    <property type="entry name" value="CheY-like_superfamily"/>
</dbReference>
<accession>A0ABP9GTE6</accession>
<keyword evidence="2" id="KW-0418">Kinase</keyword>
<keyword evidence="4" id="KW-0804">Transcription</keyword>
<evidence type="ECO:0000256" key="3">
    <source>
        <dbReference type="ARBA" id="ARBA00023015"/>
    </source>
</evidence>
<dbReference type="RefSeq" id="WP_345558356.1">
    <property type="nucleotide sequence ID" value="NZ_BAABIK010000028.1"/>
</dbReference>
<dbReference type="EMBL" id="BAABIK010000028">
    <property type="protein sequence ID" value="GAA4952974.1"/>
    <property type="molecule type" value="Genomic_DNA"/>
</dbReference>
<keyword evidence="7" id="KW-1185">Reference proteome</keyword>
<dbReference type="Proteomes" id="UP001499993">
    <property type="component" value="Unassembled WGS sequence"/>
</dbReference>
<dbReference type="SUPFAM" id="SSF55781">
    <property type="entry name" value="GAF domain-like"/>
    <property type="match status" value="1"/>
</dbReference>
<comment type="caution">
    <text evidence="6">The sequence shown here is derived from an EMBL/GenBank/DDBJ whole genome shotgun (WGS) entry which is preliminary data.</text>
</comment>
<dbReference type="Pfam" id="PF13185">
    <property type="entry name" value="GAF_2"/>
    <property type="match status" value="1"/>
</dbReference>
<evidence type="ECO:0000256" key="4">
    <source>
        <dbReference type="ARBA" id="ARBA00023163"/>
    </source>
</evidence>
<dbReference type="Gene3D" id="1.10.10.10">
    <property type="entry name" value="Winged helix-like DNA-binding domain superfamily/Winged helix DNA-binding domain"/>
    <property type="match status" value="1"/>
</dbReference>
<proteinExistence type="predicted"/>
<evidence type="ECO:0000259" key="5">
    <source>
        <dbReference type="PROSITE" id="PS50921"/>
    </source>
</evidence>
<dbReference type="SMART" id="SM00065">
    <property type="entry name" value="GAF"/>
    <property type="match status" value="1"/>
</dbReference>
<evidence type="ECO:0000313" key="7">
    <source>
        <dbReference type="Proteomes" id="UP001499993"/>
    </source>
</evidence>
<keyword evidence="3" id="KW-0805">Transcription regulation</keyword>
<dbReference type="InterPro" id="IPR005561">
    <property type="entry name" value="ANTAR"/>
</dbReference>
<evidence type="ECO:0000256" key="1">
    <source>
        <dbReference type="ARBA" id="ARBA00022679"/>
    </source>
</evidence>
<dbReference type="SUPFAM" id="SSF52172">
    <property type="entry name" value="CheY-like"/>
    <property type="match status" value="1"/>
</dbReference>
<evidence type="ECO:0000256" key="2">
    <source>
        <dbReference type="ARBA" id="ARBA00022777"/>
    </source>
</evidence>
<protein>
    <recommendedName>
        <fullName evidence="5">ANTAR domain-containing protein</fullName>
    </recommendedName>
</protein>
<name>A0ABP9GTE6_9ACTN</name>